<evidence type="ECO:0000259" key="4">
    <source>
        <dbReference type="Pfam" id="PF01370"/>
    </source>
</evidence>
<protein>
    <submittedName>
        <fullName evidence="5">UDP-glucose 4-epimerase</fullName>
    </submittedName>
</protein>
<organism evidence="5 6">
    <name type="scientific">Tamaricihabitans halophyticus</name>
    <dbReference type="NCBI Taxonomy" id="1262583"/>
    <lineage>
        <taxon>Bacteria</taxon>
        <taxon>Bacillati</taxon>
        <taxon>Actinomycetota</taxon>
        <taxon>Actinomycetes</taxon>
        <taxon>Pseudonocardiales</taxon>
        <taxon>Pseudonocardiaceae</taxon>
        <taxon>Tamaricihabitans</taxon>
    </lineage>
</organism>
<name>A0A4R2Q4B8_9PSEU</name>
<keyword evidence="1" id="KW-0521">NADP</keyword>
<dbReference type="Pfam" id="PF01370">
    <property type="entry name" value="Epimerase"/>
    <property type="match status" value="1"/>
</dbReference>
<dbReference type="CDD" id="cd08946">
    <property type="entry name" value="SDR_e"/>
    <property type="match status" value="1"/>
</dbReference>
<keyword evidence="2" id="KW-0119">Carbohydrate metabolism</keyword>
<dbReference type="SUPFAM" id="SSF51735">
    <property type="entry name" value="NAD(P)-binding Rossmann-fold domains"/>
    <property type="match status" value="1"/>
</dbReference>
<accession>A0A4R2Q4B8</accession>
<comment type="caution">
    <text evidence="5">The sequence shown here is derived from an EMBL/GenBank/DDBJ whole genome shotgun (WGS) entry which is preliminary data.</text>
</comment>
<dbReference type="OrthoDB" id="9803892at2"/>
<evidence type="ECO:0000313" key="5">
    <source>
        <dbReference type="EMBL" id="TCP43437.1"/>
    </source>
</evidence>
<feature type="compositionally biased region" description="Polar residues" evidence="3">
    <location>
        <begin position="282"/>
        <end position="299"/>
    </location>
</feature>
<evidence type="ECO:0000256" key="1">
    <source>
        <dbReference type="ARBA" id="ARBA00022857"/>
    </source>
</evidence>
<feature type="region of interest" description="Disordered" evidence="3">
    <location>
        <begin position="267"/>
        <end position="318"/>
    </location>
</feature>
<proteinExistence type="predicted"/>
<reference evidence="5 6" key="1">
    <citation type="submission" date="2019-03" db="EMBL/GenBank/DDBJ databases">
        <title>Genomic Encyclopedia of Type Strains, Phase IV (KMG-IV): sequencing the most valuable type-strain genomes for metagenomic binning, comparative biology and taxonomic classification.</title>
        <authorList>
            <person name="Goeker M."/>
        </authorList>
    </citation>
    <scope>NUCLEOTIDE SEQUENCE [LARGE SCALE GENOMIC DNA]</scope>
    <source>
        <strain evidence="5 6">DSM 45765</strain>
    </source>
</reference>
<dbReference type="InterPro" id="IPR001509">
    <property type="entry name" value="Epimerase_deHydtase"/>
</dbReference>
<dbReference type="RefSeq" id="WP_132880758.1">
    <property type="nucleotide sequence ID" value="NZ_SLXQ01000022.1"/>
</dbReference>
<dbReference type="InterPro" id="IPR036291">
    <property type="entry name" value="NAD(P)-bd_dom_sf"/>
</dbReference>
<gene>
    <name evidence="5" type="ORF">EV191_12251</name>
</gene>
<dbReference type="Gene3D" id="3.40.50.720">
    <property type="entry name" value="NAD(P)-binding Rossmann-like Domain"/>
    <property type="match status" value="1"/>
</dbReference>
<evidence type="ECO:0000256" key="3">
    <source>
        <dbReference type="SAM" id="MobiDB-lite"/>
    </source>
</evidence>
<evidence type="ECO:0000256" key="2">
    <source>
        <dbReference type="ARBA" id="ARBA00023277"/>
    </source>
</evidence>
<dbReference type="PANTHER" id="PTHR43103:SF3">
    <property type="entry name" value="ADP-L-GLYCERO-D-MANNO-HEPTOSE-6-EPIMERASE"/>
    <property type="match status" value="1"/>
</dbReference>
<dbReference type="Proteomes" id="UP000294911">
    <property type="component" value="Unassembled WGS sequence"/>
</dbReference>
<dbReference type="PANTHER" id="PTHR43103">
    <property type="entry name" value="NUCLEOSIDE-DIPHOSPHATE-SUGAR EPIMERASE"/>
    <property type="match status" value="1"/>
</dbReference>
<keyword evidence="6" id="KW-1185">Reference proteome</keyword>
<feature type="domain" description="NAD-dependent epimerase/dehydratase" evidence="4">
    <location>
        <begin position="4"/>
        <end position="236"/>
    </location>
</feature>
<dbReference type="EMBL" id="SLXQ01000022">
    <property type="protein sequence ID" value="TCP43437.1"/>
    <property type="molecule type" value="Genomic_DNA"/>
</dbReference>
<sequence>MNQVVVTGASGFLGRAVHSALTAAGHAVLGTDVRPSGELRGLDVSDPAELDQVLAGGPDAIVHLAAAGAGSAGLVAGADTDPVSAVQTNIAGFVRVVEAAARNGVRRVVWSSSTTVYGSAAEYSSEIKESGVIEESAPLRPTTAYGVTKAACEQFGPILASRLGVEVVSLRLPMVYGPGRWYGGSQAQLVDLVHAVTAGTPASIDAWRGAADWVHVDDAAAAVLALLAAPEPAASYHVVGHRGSLAELAMAIAASAKHGTVDVRETDAGTPDLPATDDHLLRSTTGWTPQYTDASSGATSYLRRARSQPDLPREEVPQ</sequence>
<evidence type="ECO:0000313" key="6">
    <source>
        <dbReference type="Proteomes" id="UP000294911"/>
    </source>
</evidence>
<dbReference type="AlphaFoldDB" id="A0A4R2Q4B8"/>